<comment type="subcellular location">
    <subcellularLocation>
        <location evidence="1">Membrane</location>
        <topology evidence="1">Multi-pass membrane protein</topology>
    </subcellularLocation>
</comment>
<comment type="caution">
    <text evidence="8">The sequence shown here is derived from an EMBL/GenBank/DDBJ whole genome shotgun (WGS) entry which is preliminary data.</text>
</comment>
<gene>
    <name evidence="8" type="ORF">ONZ51_g11664</name>
</gene>
<feature type="transmembrane region" description="Helical" evidence="6">
    <location>
        <begin position="379"/>
        <end position="399"/>
    </location>
</feature>
<feature type="region of interest" description="Disordered" evidence="5">
    <location>
        <begin position="1"/>
        <end position="73"/>
    </location>
</feature>
<sequence length="550" mass="59351">MPSSAHSNDPSTLAQDPNGAAATLSPNLGEPAREAVRAGSGRSSLSGTVTSEKNGVPDGMKKDGPKDTDDDAQDDDVIVVGWDGPDDPANPRNWTLKRKWTVALTVSSYTFISPIASSMVAPAASQIAQAFNIHHSFEGNLTISIFVLAYAFGPLILGPLSELFGRARVLQAANFFFFVWNLACGFAQNEAELMVFRFLSGFGGSAPLACGGAVLSDMWAPEERGQAIAVYSLAPLLGPAIGPVAGGWIAERSTWRWVFWSTSIAAGLVGILGILTLPETFAPALLQRKANKIRKQIDVEKGPVKEVRTIFQKSGQTKTVKELIVVSLFRPFILFAKEPIIQLVSLYLAFIYGVIYLVIATIPPVFANIYHERPGYIGLHYIALGLGLFVASQINARMLDRVYVALKKRNNGQGEPEFRLPTVMPGTVLIPIGLLMSGWGAQEHVHWIVPDIGYAIVGAGMVLIFQGMQTYIIDSFTIYAASALAAVSFFRSMAGFGFPLFAPAMFSALGYGKGNTILAACAFAVGCPAMWLFWTYGKKIRSMSTHARKQ</sequence>
<protein>
    <recommendedName>
        <fullName evidence="7">Major facilitator superfamily (MFS) profile domain-containing protein</fullName>
    </recommendedName>
</protein>
<feature type="transmembrane region" description="Helical" evidence="6">
    <location>
        <begin position="141"/>
        <end position="157"/>
    </location>
</feature>
<dbReference type="AlphaFoldDB" id="A0AAD7TK00"/>
<dbReference type="CDD" id="cd17323">
    <property type="entry name" value="MFS_Tpo1_MDR_like"/>
    <property type="match status" value="1"/>
</dbReference>
<reference evidence="8" key="1">
    <citation type="submission" date="2022-11" db="EMBL/GenBank/DDBJ databases">
        <title>Genome Sequence of Cubamyces cubensis.</title>
        <authorList>
            <person name="Buettner E."/>
        </authorList>
    </citation>
    <scope>NUCLEOTIDE SEQUENCE</scope>
    <source>
        <strain evidence="8">MPL-01</strain>
    </source>
</reference>
<dbReference type="GO" id="GO:0005886">
    <property type="term" value="C:plasma membrane"/>
    <property type="evidence" value="ECO:0007669"/>
    <property type="project" value="TreeGrafter"/>
</dbReference>
<feature type="transmembrane region" description="Helical" evidence="6">
    <location>
        <begin position="514"/>
        <end position="534"/>
    </location>
</feature>
<evidence type="ECO:0000259" key="7">
    <source>
        <dbReference type="PROSITE" id="PS50850"/>
    </source>
</evidence>
<name>A0AAD7TK00_9APHY</name>
<proteinExistence type="predicted"/>
<feature type="transmembrane region" description="Helical" evidence="6">
    <location>
        <begin position="447"/>
        <end position="465"/>
    </location>
</feature>
<feature type="transmembrane region" description="Helical" evidence="6">
    <location>
        <begin position="477"/>
        <end position="502"/>
    </location>
</feature>
<evidence type="ECO:0000256" key="3">
    <source>
        <dbReference type="ARBA" id="ARBA00022989"/>
    </source>
</evidence>
<keyword evidence="4 6" id="KW-0472">Membrane</keyword>
<evidence type="ECO:0000256" key="5">
    <source>
        <dbReference type="SAM" id="MobiDB-lite"/>
    </source>
</evidence>
<feature type="transmembrane region" description="Helical" evidence="6">
    <location>
        <begin position="340"/>
        <end position="359"/>
    </location>
</feature>
<keyword evidence="3 6" id="KW-1133">Transmembrane helix</keyword>
<feature type="transmembrane region" description="Helical" evidence="6">
    <location>
        <begin position="194"/>
        <end position="216"/>
    </location>
</feature>
<evidence type="ECO:0000313" key="8">
    <source>
        <dbReference type="EMBL" id="KAJ8457219.1"/>
    </source>
</evidence>
<dbReference type="GO" id="GO:0022857">
    <property type="term" value="F:transmembrane transporter activity"/>
    <property type="evidence" value="ECO:0007669"/>
    <property type="project" value="InterPro"/>
</dbReference>
<accession>A0AAD7TK00</accession>
<dbReference type="InterPro" id="IPR036259">
    <property type="entry name" value="MFS_trans_sf"/>
</dbReference>
<dbReference type="FunFam" id="1.20.1250.20:FF:000011">
    <property type="entry name" value="MFS multidrug transporter, putative"/>
    <property type="match status" value="1"/>
</dbReference>
<dbReference type="Gene3D" id="1.20.1250.20">
    <property type="entry name" value="MFS general substrate transporter like domains"/>
    <property type="match status" value="1"/>
</dbReference>
<feature type="compositionally biased region" description="Polar residues" evidence="5">
    <location>
        <begin position="1"/>
        <end position="15"/>
    </location>
</feature>
<dbReference type="PROSITE" id="PS50850">
    <property type="entry name" value="MFS"/>
    <property type="match status" value="1"/>
</dbReference>
<dbReference type="Pfam" id="PF07690">
    <property type="entry name" value="MFS_1"/>
    <property type="match status" value="1"/>
</dbReference>
<dbReference type="SUPFAM" id="SSF103473">
    <property type="entry name" value="MFS general substrate transporter"/>
    <property type="match status" value="1"/>
</dbReference>
<dbReference type="PANTHER" id="PTHR23502">
    <property type="entry name" value="MAJOR FACILITATOR SUPERFAMILY"/>
    <property type="match status" value="1"/>
</dbReference>
<feature type="transmembrane region" description="Helical" evidence="6">
    <location>
        <begin position="100"/>
        <end position="121"/>
    </location>
</feature>
<evidence type="ECO:0000256" key="1">
    <source>
        <dbReference type="ARBA" id="ARBA00004141"/>
    </source>
</evidence>
<keyword evidence="2 6" id="KW-0812">Transmembrane</keyword>
<organism evidence="8 9">
    <name type="scientific">Trametes cubensis</name>
    <dbReference type="NCBI Taxonomy" id="1111947"/>
    <lineage>
        <taxon>Eukaryota</taxon>
        <taxon>Fungi</taxon>
        <taxon>Dikarya</taxon>
        <taxon>Basidiomycota</taxon>
        <taxon>Agaricomycotina</taxon>
        <taxon>Agaricomycetes</taxon>
        <taxon>Polyporales</taxon>
        <taxon>Polyporaceae</taxon>
        <taxon>Trametes</taxon>
    </lineage>
</organism>
<dbReference type="PANTHER" id="PTHR23502:SF60">
    <property type="entry name" value="MAJOR FACILITATOR SUPERFAMILY (MFS) PROFILE DOMAIN-CONTAINING PROTEIN-RELATED"/>
    <property type="match status" value="1"/>
</dbReference>
<dbReference type="InterPro" id="IPR011701">
    <property type="entry name" value="MFS"/>
</dbReference>
<feature type="transmembrane region" description="Helical" evidence="6">
    <location>
        <begin position="420"/>
        <end position="441"/>
    </location>
</feature>
<dbReference type="EMBL" id="JAPEVG010000585">
    <property type="protein sequence ID" value="KAJ8457219.1"/>
    <property type="molecule type" value="Genomic_DNA"/>
</dbReference>
<feature type="transmembrane region" description="Helical" evidence="6">
    <location>
        <begin position="228"/>
        <end position="250"/>
    </location>
</feature>
<feature type="transmembrane region" description="Helical" evidence="6">
    <location>
        <begin position="262"/>
        <end position="286"/>
    </location>
</feature>
<evidence type="ECO:0000256" key="2">
    <source>
        <dbReference type="ARBA" id="ARBA00022692"/>
    </source>
</evidence>
<keyword evidence="9" id="KW-1185">Reference proteome</keyword>
<dbReference type="Proteomes" id="UP001215151">
    <property type="component" value="Unassembled WGS sequence"/>
</dbReference>
<feature type="transmembrane region" description="Helical" evidence="6">
    <location>
        <begin position="169"/>
        <end position="188"/>
    </location>
</feature>
<evidence type="ECO:0000313" key="9">
    <source>
        <dbReference type="Proteomes" id="UP001215151"/>
    </source>
</evidence>
<dbReference type="InterPro" id="IPR020846">
    <property type="entry name" value="MFS_dom"/>
</dbReference>
<evidence type="ECO:0000256" key="4">
    <source>
        <dbReference type="ARBA" id="ARBA00023136"/>
    </source>
</evidence>
<feature type="domain" description="Major facilitator superfamily (MFS) profile" evidence="7">
    <location>
        <begin position="102"/>
        <end position="538"/>
    </location>
</feature>
<evidence type="ECO:0000256" key="6">
    <source>
        <dbReference type="SAM" id="Phobius"/>
    </source>
</evidence>
<feature type="compositionally biased region" description="Polar residues" evidence="5">
    <location>
        <begin position="41"/>
        <end position="53"/>
    </location>
</feature>